<sequence length="66" mass="7502">MGKIELIDTKVLLEYHMKCIALDLEYEAKCVEGCHKGKVFTRANIKDIAPANGVNECIWEFTVTRT</sequence>
<evidence type="ECO:0000313" key="1">
    <source>
        <dbReference type="EMBL" id="EMT54769.1"/>
    </source>
</evidence>
<keyword evidence="2" id="KW-1185">Reference proteome</keyword>
<protein>
    <submittedName>
        <fullName evidence="1">Uncharacterized protein</fullName>
    </submittedName>
</protein>
<accession>M8DEJ7</accession>
<organism evidence="1 2">
    <name type="scientific">Brevibacillus borstelensis AK1</name>
    <dbReference type="NCBI Taxonomy" id="1300222"/>
    <lineage>
        <taxon>Bacteria</taxon>
        <taxon>Bacillati</taxon>
        <taxon>Bacillota</taxon>
        <taxon>Bacilli</taxon>
        <taxon>Bacillales</taxon>
        <taxon>Paenibacillaceae</taxon>
        <taxon>Brevibacillus</taxon>
    </lineage>
</organism>
<dbReference type="AlphaFoldDB" id="M8DEJ7"/>
<name>M8DEJ7_9BACL</name>
<evidence type="ECO:0000313" key="2">
    <source>
        <dbReference type="Proteomes" id="UP000012081"/>
    </source>
</evidence>
<dbReference type="STRING" id="1300222.I532_04155"/>
<comment type="caution">
    <text evidence="1">The sequence shown here is derived from an EMBL/GenBank/DDBJ whole genome shotgun (WGS) entry which is preliminary data.</text>
</comment>
<dbReference type="Proteomes" id="UP000012081">
    <property type="component" value="Unassembled WGS sequence"/>
</dbReference>
<gene>
    <name evidence="1" type="ORF">I532_04155</name>
</gene>
<reference evidence="1 2" key="1">
    <citation type="submission" date="2013-03" db="EMBL/GenBank/DDBJ databases">
        <title>Assembly of a new bacterial strain Brevibacillus borstelensis AK1.</title>
        <authorList>
            <person name="Rajan I."/>
            <person name="PoliReddy D."/>
            <person name="Sugumar T."/>
            <person name="Rathinam K."/>
            <person name="Alqarawi S."/>
            <person name="Khalil A.B."/>
            <person name="Sivakumar N."/>
        </authorList>
    </citation>
    <scope>NUCLEOTIDE SEQUENCE [LARGE SCALE GENOMIC DNA]</scope>
    <source>
        <strain evidence="1 2">AK1</strain>
    </source>
</reference>
<dbReference type="EMBL" id="APBN01000001">
    <property type="protein sequence ID" value="EMT54769.1"/>
    <property type="molecule type" value="Genomic_DNA"/>
</dbReference>
<proteinExistence type="predicted"/>